<protein>
    <submittedName>
        <fullName evidence="1">Uncharacterized protein</fullName>
    </submittedName>
</protein>
<dbReference type="InParanoid" id="A0A369KBT8"/>
<name>A0A369KBT8_HYPMA</name>
<evidence type="ECO:0000313" key="2">
    <source>
        <dbReference type="Proteomes" id="UP000076154"/>
    </source>
</evidence>
<reference evidence="1" key="1">
    <citation type="submission" date="2018-04" db="EMBL/GenBank/DDBJ databases">
        <title>Whole genome sequencing of Hypsizygus marmoreus.</title>
        <authorList>
            <person name="Choi I.-G."/>
            <person name="Min B."/>
            <person name="Kim J.-G."/>
            <person name="Kim S."/>
            <person name="Oh Y.-L."/>
            <person name="Kong W.-S."/>
            <person name="Park H."/>
            <person name="Jeong J."/>
            <person name="Song E.-S."/>
        </authorList>
    </citation>
    <scope>NUCLEOTIDE SEQUENCE [LARGE SCALE GENOMIC DNA]</scope>
    <source>
        <strain evidence="1">51987-8</strain>
    </source>
</reference>
<organism evidence="1 2">
    <name type="scientific">Hypsizygus marmoreus</name>
    <name type="common">White beech mushroom</name>
    <name type="synonym">Agaricus marmoreus</name>
    <dbReference type="NCBI Taxonomy" id="39966"/>
    <lineage>
        <taxon>Eukaryota</taxon>
        <taxon>Fungi</taxon>
        <taxon>Dikarya</taxon>
        <taxon>Basidiomycota</taxon>
        <taxon>Agaricomycotina</taxon>
        <taxon>Agaricomycetes</taxon>
        <taxon>Agaricomycetidae</taxon>
        <taxon>Agaricales</taxon>
        <taxon>Tricholomatineae</taxon>
        <taxon>Lyophyllaceae</taxon>
        <taxon>Hypsizygus</taxon>
    </lineage>
</organism>
<sequence length="143" mass="16457">MPHHNVYNGYAGLFYSIPCFHDLLYSSRPAPIEPLNIRPSSMALTPPFRMMFWNSIFGPNITLISFQEFLVCDEDSKKRYEHAVAFIEHLRKCEITVGFVKPVTEEFRNSHCIEYDAMSTPCTLCMVTSITWTTRVGILSQVL</sequence>
<evidence type="ECO:0000313" key="1">
    <source>
        <dbReference type="EMBL" id="RDB31052.1"/>
    </source>
</evidence>
<comment type="caution">
    <text evidence="1">The sequence shown here is derived from an EMBL/GenBank/DDBJ whole genome shotgun (WGS) entry which is preliminary data.</text>
</comment>
<accession>A0A369KBT8</accession>
<proteinExistence type="predicted"/>
<dbReference type="EMBL" id="LUEZ02000002">
    <property type="protein sequence ID" value="RDB31052.1"/>
    <property type="molecule type" value="Genomic_DNA"/>
</dbReference>
<dbReference type="Proteomes" id="UP000076154">
    <property type="component" value="Unassembled WGS sequence"/>
</dbReference>
<keyword evidence="2" id="KW-1185">Reference proteome</keyword>
<dbReference type="AlphaFoldDB" id="A0A369KBT8"/>
<gene>
    <name evidence="1" type="ORF">Hypma_000093</name>
</gene>